<comment type="pathway">
    <text evidence="1">Cofactor biosynthesis; (R)-pantothenate biosynthesis; (R)-pantothenate from (R)-pantoate and beta-alanine: step 1/1.</text>
</comment>
<evidence type="ECO:0000256" key="6">
    <source>
        <dbReference type="ARBA" id="ARBA00022741"/>
    </source>
</evidence>
<dbReference type="GO" id="GO:0005829">
    <property type="term" value="C:cytosol"/>
    <property type="evidence" value="ECO:0007669"/>
    <property type="project" value="TreeGrafter"/>
</dbReference>
<comment type="catalytic activity">
    <reaction evidence="8">
        <text>(R)-pantoate + beta-alanine + ATP = (R)-pantothenate + AMP + diphosphate + H(+)</text>
        <dbReference type="Rhea" id="RHEA:10912"/>
        <dbReference type="ChEBI" id="CHEBI:15378"/>
        <dbReference type="ChEBI" id="CHEBI:15980"/>
        <dbReference type="ChEBI" id="CHEBI:29032"/>
        <dbReference type="ChEBI" id="CHEBI:30616"/>
        <dbReference type="ChEBI" id="CHEBI:33019"/>
        <dbReference type="ChEBI" id="CHEBI:57966"/>
        <dbReference type="ChEBI" id="CHEBI:456215"/>
        <dbReference type="EC" id="6.3.2.1"/>
    </reaction>
</comment>
<keyword evidence="5" id="KW-0566">Pantothenate biosynthesis</keyword>
<evidence type="ECO:0000256" key="8">
    <source>
        <dbReference type="ARBA" id="ARBA00048258"/>
    </source>
</evidence>
<evidence type="ECO:0000313" key="9">
    <source>
        <dbReference type="EMBL" id="PZP88892.1"/>
    </source>
</evidence>
<protein>
    <recommendedName>
        <fullName evidence="3">pantoate--beta-alanine ligase (AMP-forming)</fullName>
        <ecNumber evidence="3">6.3.2.1</ecNumber>
    </recommendedName>
</protein>
<dbReference type="InterPro" id="IPR042176">
    <property type="entry name" value="Pantoate_ligase_C"/>
</dbReference>
<evidence type="ECO:0000256" key="3">
    <source>
        <dbReference type="ARBA" id="ARBA00012219"/>
    </source>
</evidence>
<dbReference type="EC" id="6.3.2.1" evidence="3"/>
<dbReference type="GO" id="GO:0015940">
    <property type="term" value="P:pantothenate biosynthetic process"/>
    <property type="evidence" value="ECO:0007669"/>
    <property type="project" value="UniProtKB-UniPathway"/>
</dbReference>
<dbReference type="PANTHER" id="PTHR21299:SF1">
    <property type="entry name" value="PANTOATE--BETA-ALANINE LIGASE"/>
    <property type="match status" value="1"/>
</dbReference>
<dbReference type="Gene3D" id="3.30.1300.10">
    <property type="entry name" value="Pantoate-beta-alanine ligase, C-terminal domain"/>
    <property type="match status" value="1"/>
</dbReference>
<keyword evidence="4" id="KW-0436">Ligase</keyword>
<comment type="caution">
    <text evidence="9">The sequence shown here is derived from an EMBL/GenBank/DDBJ whole genome shotgun (WGS) entry which is preliminary data.</text>
</comment>
<dbReference type="PANTHER" id="PTHR21299">
    <property type="entry name" value="CYTIDYLATE KINASE/PANTOATE-BETA-ALANINE LIGASE"/>
    <property type="match status" value="1"/>
</dbReference>
<dbReference type="InterPro" id="IPR014729">
    <property type="entry name" value="Rossmann-like_a/b/a_fold"/>
</dbReference>
<dbReference type="SUPFAM" id="SSF52374">
    <property type="entry name" value="Nucleotidylyl transferase"/>
    <property type="match status" value="1"/>
</dbReference>
<reference evidence="9 10" key="1">
    <citation type="submission" date="2017-08" db="EMBL/GenBank/DDBJ databases">
        <title>Infants hospitalized years apart are colonized by the same room-sourced microbial strains.</title>
        <authorList>
            <person name="Brooks B."/>
            <person name="Olm M.R."/>
            <person name="Firek B.A."/>
            <person name="Baker R."/>
            <person name="Thomas B.C."/>
            <person name="Morowitz M.J."/>
            <person name="Banfield J.F."/>
        </authorList>
    </citation>
    <scope>NUCLEOTIDE SEQUENCE [LARGE SCALE GENOMIC DNA]</scope>
    <source>
        <strain evidence="9">S2_006_000_R1_57</strain>
    </source>
</reference>
<evidence type="ECO:0000256" key="7">
    <source>
        <dbReference type="ARBA" id="ARBA00022840"/>
    </source>
</evidence>
<evidence type="ECO:0000256" key="1">
    <source>
        <dbReference type="ARBA" id="ARBA00004990"/>
    </source>
</evidence>
<comment type="similarity">
    <text evidence="2">Belongs to the pantothenate synthetase family.</text>
</comment>
<organism evidence="9 10">
    <name type="scientific">Lawsonella clevelandensis</name>
    <dbReference type="NCBI Taxonomy" id="1528099"/>
    <lineage>
        <taxon>Bacteria</taxon>
        <taxon>Bacillati</taxon>
        <taxon>Actinomycetota</taxon>
        <taxon>Actinomycetes</taxon>
        <taxon>Mycobacteriales</taxon>
        <taxon>Lawsonellaceae</taxon>
        <taxon>Lawsonella</taxon>
    </lineage>
</organism>
<gene>
    <name evidence="9" type="ORF">DI579_04675</name>
</gene>
<name>A0A2W5K8U6_9ACTN</name>
<keyword evidence="6" id="KW-0547">Nucleotide-binding</keyword>
<accession>A0A2W5K8U6</accession>
<dbReference type="InterPro" id="IPR003721">
    <property type="entry name" value="Pantoate_ligase"/>
</dbReference>
<keyword evidence="7" id="KW-0067">ATP-binding</keyword>
<proteinExistence type="inferred from homology"/>
<sequence length="282" mass="29942">MLSNPGYHPGTVTCHTHPQSIAQVARALHATHRQLIVVPTHGHLHGGHAGVIETAARVPGSVVIVSSLCADNAHLDAVAADCQFLQSLPGCPAPLFFAPAWETLFPHGLRTMVRLNDPDVIVPPPPGIEESLTVHMALLSLLHPQRLFVGERDFYQLVALRHLVKDLCLPTTVTGVDTLRNSDGVAISRFSEQPRMAPAQALPAALVAGAHAFREGSEGVVAAAKNVLMAEPKLHDPQVAVTNYDLGPAPAEGDARLLVSAYLADGTYCHDNIGLMLGISED</sequence>
<evidence type="ECO:0000256" key="2">
    <source>
        <dbReference type="ARBA" id="ARBA00009256"/>
    </source>
</evidence>
<dbReference type="AlphaFoldDB" id="A0A2W5K8U6"/>
<dbReference type="GO" id="GO:0005524">
    <property type="term" value="F:ATP binding"/>
    <property type="evidence" value="ECO:0007669"/>
    <property type="project" value="UniProtKB-KW"/>
</dbReference>
<dbReference type="EMBL" id="QFOZ01000005">
    <property type="protein sequence ID" value="PZP88892.1"/>
    <property type="molecule type" value="Genomic_DNA"/>
</dbReference>
<dbReference type="Gene3D" id="3.40.50.620">
    <property type="entry name" value="HUPs"/>
    <property type="match status" value="1"/>
</dbReference>
<evidence type="ECO:0000313" key="10">
    <source>
        <dbReference type="Proteomes" id="UP000248606"/>
    </source>
</evidence>
<evidence type="ECO:0000256" key="4">
    <source>
        <dbReference type="ARBA" id="ARBA00022598"/>
    </source>
</evidence>
<dbReference type="Proteomes" id="UP000248606">
    <property type="component" value="Unassembled WGS sequence"/>
</dbReference>
<dbReference type="RefSeq" id="WP_303678800.1">
    <property type="nucleotide sequence ID" value="NZ_CAKZIO010000016.1"/>
</dbReference>
<evidence type="ECO:0000256" key="5">
    <source>
        <dbReference type="ARBA" id="ARBA00022655"/>
    </source>
</evidence>
<dbReference type="GO" id="GO:0004592">
    <property type="term" value="F:pantoate-beta-alanine ligase activity"/>
    <property type="evidence" value="ECO:0007669"/>
    <property type="project" value="UniProtKB-EC"/>
</dbReference>
<dbReference type="UniPathway" id="UPA00028">
    <property type="reaction ID" value="UER00005"/>
</dbReference>
<dbReference type="Pfam" id="PF02569">
    <property type="entry name" value="Pantoate_ligase"/>
    <property type="match status" value="1"/>
</dbReference>